<organismHost>
    <name type="scientific">Pseudomonas aeruginosa</name>
    <dbReference type="NCBI Taxonomy" id="287"/>
</organismHost>
<dbReference type="GeneID" id="26643545"/>
<keyword evidence="2" id="KW-1185">Reference proteome</keyword>
<dbReference type="KEGG" id="vg:26643545"/>
<evidence type="ECO:0000313" key="1">
    <source>
        <dbReference type="EMBL" id="AEH03441.1"/>
    </source>
</evidence>
<dbReference type="EMBL" id="HQ630627">
    <property type="protein sequence ID" value="AEH03441.1"/>
    <property type="molecule type" value="Genomic_DNA"/>
</dbReference>
<dbReference type="RefSeq" id="YP_009217097.1">
    <property type="nucleotide sequence ID" value="NC_028999.1"/>
</dbReference>
<accession>F8SJP6</accession>
<sequence>MAISKAQLQEMITELDNGLRTNPDMFNMVADEPPFYIDDGRSVNQLGNNLFFTSGMHTTANIMVMTRINDEGRRFVHGINVVNMHNNIVYSLAMEEPDETDHITFDQMIELVRGLYNLPKKNKENDDA</sequence>
<reference evidence="1 2" key="1">
    <citation type="journal article" date="2011" name="Microbiology">
        <title>The Pseudomonas aeruginosa generalized transducing phage phiPA3 is a new member of the phiKZ-like group of 'jumbo' phages, and infects model laboratory strains and clinical isolates from cystic fibrosis patients.</title>
        <authorList>
            <person name="Monson R."/>
            <person name="Foulds I."/>
            <person name="Foweraker J."/>
            <person name="Welch M."/>
            <person name="Salmond G.P."/>
        </authorList>
    </citation>
    <scope>NUCLEOTIDE SEQUENCE [LARGE SCALE GENOMIC DNA]</scope>
</reference>
<proteinExistence type="predicted"/>
<organism evidence="1 2">
    <name type="scientific">Pseudomonas phage PhiPA3</name>
    <name type="common">Pseudomonas aeruginosa phage PhiPA3</name>
    <dbReference type="NCBI Taxonomy" id="998086"/>
    <lineage>
        <taxon>Viruses</taxon>
        <taxon>Duplodnaviria</taxon>
        <taxon>Heunggongvirae</taxon>
        <taxon>Uroviricota</taxon>
        <taxon>Caudoviricetes</taxon>
        <taxon>Chimalliviridae</taxon>
        <taxon>Miltoncavirus</taxon>
        <taxon>Miltoncavirus PhiPA3</taxon>
    </lineage>
</organism>
<dbReference type="Proteomes" id="UP000008388">
    <property type="component" value="Segment"/>
</dbReference>
<protein>
    <submittedName>
        <fullName evidence="1">Uncharacterized protein 015</fullName>
    </submittedName>
</protein>
<gene>
    <name evidence="1" type="primary">015</name>
</gene>
<evidence type="ECO:0000313" key="2">
    <source>
        <dbReference type="Proteomes" id="UP000008388"/>
    </source>
</evidence>
<name>F8SJP6_BPPA3</name>